<organism evidence="1 2">
    <name type="scientific">Limosilactobacillus reuteri</name>
    <name type="common">Lactobacillus reuteri</name>
    <dbReference type="NCBI Taxonomy" id="1598"/>
    <lineage>
        <taxon>Bacteria</taxon>
        <taxon>Bacillati</taxon>
        <taxon>Bacillota</taxon>
        <taxon>Bacilli</taxon>
        <taxon>Lactobacillales</taxon>
        <taxon>Lactobacillaceae</taxon>
        <taxon>Limosilactobacillus</taxon>
    </lineage>
</organism>
<dbReference type="AlphaFoldDB" id="A0A1X8VAV1"/>
<evidence type="ECO:0000313" key="1">
    <source>
        <dbReference type="EMBL" id="QDR73382.1"/>
    </source>
</evidence>
<protein>
    <submittedName>
        <fullName evidence="1">MFS transporter</fullName>
    </submittedName>
</protein>
<dbReference type="Proteomes" id="UP000316394">
    <property type="component" value="Chromosome"/>
</dbReference>
<gene>
    <name evidence="1" type="ORF">FOD75_10050</name>
</gene>
<evidence type="ECO:0000313" key="2">
    <source>
        <dbReference type="Proteomes" id="UP000316394"/>
    </source>
</evidence>
<dbReference type="EMBL" id="CP041676">
    <property type="protein sequence ID" value="QDR73382.1"/>
    <property type="molecule type" value="Genomic_DNA"/>
</dbReference>
<name>A0A1X8VAV1_LIMRT</name>
<accession>A0A1X8VAV1</accession>
<reference evidence="1 2" key="1">
    <citation type="submission" date="2019-07" db="EMBL/GenBank/DDBJ databases">
        <title>Gastrointestinal microbiota of Peromyscus leucopus, the white-footed mouse.</title>
        <authorList>
            <person name="Milovic A."/>
            <person name="Bassam K."/>
            <person name="Barbour A.G."/>
        </authorList>
    </citation>
    <scope>NUCLEOTIDE SEQUENCE [LARGE SCALE GENOMIC DNA]</scope>
    <source>
        <strain evidence="1 2">LL7</strain>
    </source>
</reference>
<sequence length="64" mass="7340">MKLDNNNGVIVPFCSALNTLFIIGIIVLNKYWDTLPNLLFFLYMFLMITNGVILIIYAAKNNQK</sequence>
<proteinExistence type="predicted"/>